<evidence type="ECO:0000313" key="3">
    <source>
        <dbReference type="EMBL" id="MFC7304258.1"/>
    </source>
</evidence>
<sequence>MSSGADDVRPTAAPGTGTVRQTTRRRRWLPSGKATAWAAAALAVLALVTYETKPLWQPWWYAATLCDGTLAAADLADVLPDERLQPGRNDVSLEAGSLKCSVHRDDRHFVLSVRAQTDPAEVRRELAMAFTIPHEPDFVFLAGVPGFQDDLGPVILQECPGLGRDEKGSKRRLLTRVIGPSTGETPDPALLRIAVSAANSASDGSGCGAKPLPLPEKTAHPEDRTLSLAAAAGTPCGWLTRTRLPENPSGKPWAVQARTTSGTPITSCALIDPAKDRTAVEFNGWYGDWTDEPFETLLAANVDYPDDLTARGPMMAEHLGRATARCGDESANFQAYSHMRENEVTDRYLTGAQLRPLLNAFTKDQAHRRGCDGVELPGRTIHPMSD</sequence>
<evidence type="ECO:0000313" key="4">
    <source>
        <dbReference type="Proteomes" id="UP001596523"/>
    </source>
</evidence>
<feature type="transmembrane region" description="Helical" evidence="2">
    <location>
        <begin position="34"/>
        <end position="50"/>
    </location>
</feature>
<evidence type="ECO:0000256" key="1">
    <source>
        <dbReference type="SAM" id="MobiDB-lite"/>
    </source>
</evidence>
<dbReference type="Proteomes" id="UP001596523">
    <property type="component" value="Unassembled WGS sequence"/>
</dbReference>
<proteinExistence type="predicted"/>
<accession>A0ABW2JDZ1</accession>
<gene>
    <name evidence="3" type="ORF">ACFQVC_08545</name>
</gene>
<feature type="region of interest" description="Disordered" evidence="1">
    <location>
        <begin position="1"/>
        <end position="27"/>
    </location>
</feature>
<reference evidence="4" key="1">
    <citation type="journal article" date="2019" name="Int. J. Syst. Evol. Microbiol.">
        <title>The Global Catalogue of Microorganisms (GCM) 10K type strain sequencing project: providing services to taxonomists for standard genome sequencing and annotation.</title>
        <authorList>
            <consortium name="The Broad Institute Genomics Platform"/>
            <consortium name="The Broad Institute Genome Sequencing Center for Infectious Disease"/>
            <person name="Wu L."/>
            <person name="Ma J."/>
        </authorList>
    </citation>
    <scope>NUCLEOTIDE SEQUENCE [LARGE SCALE GENOMIC DNA]</scope>
    <source>
        <strain evidence="4">SYNS20</strain>
    </source>
</reference>
<comment type="caution">
    <text evidence="3">The sequence shown here is derived from an EMBL/GenBank/DDBJ whole genome shotgun (WGS) entry which is preliminary data.</text>
</comment>
<organism evidence="3 4">
    <name type="scientific">Streptomyces monticola</name>
    <dbReference type="NCBI Taxonomy" id="2666263"/>
    <lineage>
        <taxon>Bacteria</taxon>
        <taxon>Bacillati</taxon>
        <taxon>Actinomycetota</taxon>
        <taxon>Actinomycetes</taxon>
        <taxon>Kitasatosporales</taxon>
        <taxon>Streptomycetaceae</taxon>
        <taxon>Streptomyces</taxon>
    </lineage>
</organism>
<dbReference type="RefSeq" id="WP_381828422.1">
    <property type="nucleotide sequence ID" value="NZ_JBHTCF010000003.1"/>
</dbReference>
<keyword evidence="2" id="KW-0472">Membrane</keyword>
<keyword evidence="4" id="KW-1185">Reference proteome</keyword>
<keyword evidence="2" id="KW-1133">Transmembrane helix</keyword>
<dbReference type="EMBL" id="JBHTCF010000003">
    <property type="protein sequence ID" value="MFC7304258.1"/>
    <property type="molecule type" value="Genomic_DNA"/>
</dbReference>
<protein>
    <submittedName>
        <fullName evidence="3">Uncharacterized protein</fullName>
    </submittedName>
</protein>
<keyword evidence="2" id="KW-0812">Transmembrane</keyword>
<name>A0ABW2JDZ1_9ACTN</name>
<evidence type="ECO:0000256" key="2">
    <source>
        <dbReference type="SAM" id="Phobius"/>
    </source>
</evidence>